<sequence>MRLRPLVDPPPCTPLHLPLEAPSLLEPVGIVSLVSVGDTSLASKRLLPACLSQRFANLCFTDVLISLVWYLGFSHGSCMYLMLVRPSTALCSPFTVLCSYTFVVFKSFCVQLWQLDGLMFYISIHPVDRVLSDVYYPSSFIMELVFLPVSSTSLCDFGAGSSMLEIRDTSNTEVLIKGGLAMLRIVNCALDVVSISGSLFVVVNSQGFVSIFSLMVVEFRGLLYVIGCLSVVFVPIFICCICFLVIVLSLAMMAILSYFVNIFSIIGE</sequence>
<accession>A0ABQ7XLK8</accession>
<evidence type="ECO:0000313" key="2">
    <source>
        <dbReference type="EMBL" id="KAH0855870.1"/>
    </source>
</evidence>
<dbReference type="EMBL" id="JAGKQM010000019">
    <property type="protein sequence ID" value="KAH0855870.1"/>
    <property type="molecule type" value="Genomic_DNA"/>
</dbReference>
<comment type="caution">
    <text evidence="2">The sequence shown here is derived from an EMBL/GenBank/DDBJ whole genome shotgun (WGS) entry which is preliminary data.</text>
</comment>
<dbReference type="Proteomes" id="UP000824890">
    <property type="component" value="Unassembled WGS sequence"/>
</dbReference>
<evidence type="ECO:0000313" key="3">
    <source>
        <dbReference type="Proteomes" id="UP000824890"/>
    </source>
</evidence>
<gene>
    <name evidence="2" type="ORF">HID58_084131</name>
</gene>
<keyword evidence="1" id="KW-0472">Membrane</keyword>
<protein>
    <submittedName>
        <fullName evidence="2">Uncharacterized protein</fullName>
    </submittedName>
</protein>
<feature type="transmembrane region" description="Helical" evidence="1">
    <location>
        <begin position="223"/>
        <end position="256"/>
    </location>
</feature>
<organism evidence="2 3">
    <name type="scientific">Brassica napus</name>
    <name type="common">Rape</name>
    <dbReference type="NCBI Taxonomy" id="3708"/>
    <lineage>
        <taxon>Eukaryota</taxon>
        <taxon>Viridiplantae</taxon>
        <taxon>Streptophyta</taxon>
        <taxon>Embryophyta</taxon>
        <taxon>Tracheophyta</taxon>
        <taxon>Spermatophyta</taxon>
        <taxon>Magnoliopsida</taxon>
        <taxon>eudicotyledons</taxon>
        <taxon>Gunneridae</taxon>
        <taxon>Pentapetalae</taxon>
        <taxon>rosids</taxon>
        <taxon>malvids</taxon>
        <taxon>Brassicales</taxon>
        <taxon>Brassicaceae</taxon>
        <taxon>Brassiceae</taxon>
        <taxon>Brassica</taxon>
    </lineage>
</organism>
<name>A0ABQ7XLK8_BRANA</name>
<proteinExistence type="predicted"/>
<keyword evidence="1" id="KW-1133">Transmembrane helix</keyword>
<reference evidence="2 3" key="1">
    <citation type="submission" date="2021-05" db="EMBL/GenBank/DDBJ databases">
        <title>Genome Assembly of Synthetic Allotetraploid Brassica napus Reveals Homoeologous Exchanges between Subgenomes.</title>
        <authorList>
            <person name="Davis J.T."/>
        </authorList>
    </citation>
    <scope>NUCLEOTIDE SEQUENCE [LARGE SCALE GENOMIC DNA]</scope>
    <source>
        <strain evidence="3">cv. Da-Ae</strain>
        <tissue evidence="2">Seedling</tissue>
    </source>
</reference>
<keyword evidence="3" id="KW-1185">Reference proteome</keyword>
<evidence type="ECO:0000256" key="1">
    <source>
        <dbReference type="SAM" id="Phobius"/>
    </source>
</evidence>
<keyword evidence="1" id="KW-0812">Transmembrane</keyword>